<evidence type="ECO:0000256" key="3">
    <source>
        <dbReference type="ARBA" id="ARBA00022989"/>
    </source>
</evidence>
<evidence type="ECO:0000256" key="1">
    <source>
        <dbReference type="ARBA" id="ARBA00004141"/>
    </source>
</evidence>
<organism evidence="6 7">
    <name type="scientific">Geofilum rubicundum JCM 15548</name>
    <dbReference type="NCBI Taxonomy" id="1236989"/>
    <lineage>
        <taxon>Bacteria</taxon>
        <taxon>Pseudomonadati</taxon>
        <taxon>Bacteroidota</taxon>
        <taxon>Bacteroidia</taxon>
        <taxon>Marinilabiliales</taxon>
        <taxon>Marinilabiliaceae</taxon>
        <taxon>Geofilum</taxon>
    </lineage>
</organism>
<evidence type="ECO:0000256" key="2">
    <source>
        <dbReference type="ARBA" id="ARBA00022692"/>
    </source>
</evidence>
<evidence type="ECO:0000256" key="5">
    <source>
        <dbReference type="RuleBase" id="RU363041"/>
    </source>
</evidence>
<evidence type="ECO:0000313" key="7">
    <source>
        <dbReference type="Proteomes" id="UP000032900"/>
    </source>
</evidence>
<comment type="subcellular location">
    <subcellularLocation>
        <location evidence="5">Cell membrane</location>
        <topology evidence="5">Multi-pass membrane protein</topology>
    </subcellularLocation>
    <subcellularLocation>
        <location evidence="1">Membrane</location>
        <topology evidence="1">Multi-pass membrane protein</topology>
    </subcellularLocation>
</comment>
<dbReference type="OrthoDB" id="560496at2"/>
<evidence type="ECO:0000313" key="6">
    <source>
        <dbReference type="EMBL" id="GAO30703.1"/>
    </source>
</evidence>
<feature type="transmembrane region" description="Helical" evidence="5">
    <location>
        <begin position="203"/>
        <end position="222"/>
    </location>
</feature>
<dbReference type="Proteomes" id="UP000032900">
    <property type="component" value="Unassembled WGS sequence"/>
</dbReference>
<keyword evidence="7" id="KW-1185">Reference proteome</keyword>
<feature type="transmembrane region" description="Helical" evidence="5">
    <location>
        <begin position="76"/>
        <end position="94"/>
    </location>
</feature>
<keyword evidence="3 5" id="KW-1133">Transmembrane helix</keyword>
<keyword evidence="4 5" id="KW-0472">Membrane</keyword>
<dbReference type="EMBL" id="BAZW01000028">
    <property type="protein sequence ID" value="GAO30703.1"/>
    <property type="molecule type" value="Genomic_DNA"/>
</dbReference>
<name>A0A0E9LZG8_9BACT</name>
<keyword evidence="5" id="KW-1003">Cell membrane</keyword>
<dbReference type="AlphaFoldDB" id="A0A0E9LZG8"/>
<gene>
    <name evidence="6" type="ORF">JCM15548_13008</name>
</gene>
<sequence>MTLDYHIALLLILALPLAAFFYASVGHGGASSYLMLMTLLSFPINEIRPTALVLNIVISGLAFITFRKTAPLNKPLFLSLILFSMPAAWLGGLMEADPLWYKRILGFLLIFPALRFFNLLPAGNKAPIIRTWWMAPLAGLSIGFLSGIIGIGGGILLSPLLLLAGWAEARQTATISALFILLNSVAGLAGVASEGLAVSRELWYLLPLAIAGGILGAWYGAFRTRPQKLKYLLATVLLIAAVKLIGL</sequence>
<proteinExistence type="inferred from homology"/>
<dbReference type="RefSeq" id="WP_062125938.1">
    <property type="nucleotide sequence ID" value="NZ_BAZW01000028.1"/>
</dbReference>
<dbReference type="InterPro" id="IPR002781">
    <property type="entry name" value="TM_pro_TauE-like"/>
</dbReference>
<evidence type="ECO:0000256" key="4">
    <source>
        <dbReference type="ARBA" id="ARBA00023136"/>
    </source>
</evidence>
<comment type="caution">
    <text evidence="6">The sequence shown here is derived from an EMBL/GenBank/DDBJ whole genome shotgun (WGS) entry which is preliminary data.</text>
</comment>
<dbReference type="Pfam" id="PF01925">
    <property type="entry name" value="TauE"/>
    <property type="match status" value="1"/>
</dbReference>
<dbReference type="InterPro" id="IPR051598">
    <property type="entry name" value="TSUP/Inactive_protease-like"/>
</dbReference>
<dbReference type="PANTHER" id="PTHR43701:SF5">
    <property type="entry name" value="MEMBRANE TRANSPORTER PROTEIN-RELATED"/>
    <property type="match status" value="1"/>
</dbReference>
<keyword evidence="2 5" id="KW-0812">Transmembrane</keyword>
<protein>
    <recommendedName>
        <fullName evidence="5">Probable membrane transporter protein</fullName>
    </recommendedName>
</protein>
<feature type="transmembrane region" description="Helical" evidence="5">
    <location>
        <begin position="47"/>
        <end position="64"/>
    </location>
</feature>
<feature type="transmembrane region" description="Helical" evidence="5">
    <location>
        <begin position="173"/>
        <end position="191"/>
    </location>
</feature>
<feature type="transmembrane region" description="Helical" evidence="5">
    <location>
        <begin position="228"/>
        <end position="246"/>
    </location>
</feature>
<dbReference type="PANTHER" id="PTHR43701">
    <property type="entry name" value="MEMBRANE TRANSPORTER PROTEIN MJ0441-RELATED"/>
    <property type="match status" value="1"/>
</dbReference>
<dbReference type="GO" id="GO:0005886">
    <property type="term" value="C:plasma membrane"/>
    <property type="evidence" value="ECO:0007669"/>
    <property type="project" value="UniProtKB-SubCell"/>
</dbReference>
<reference evidence="6 7" key="1">
    <citation type="journal article" date="2015" name="Microbes Environ.">
        <title>Distribution and evolution of nitrogen fixation genes in the phylum bacteroidetes.</title>
        <authorList>
            <person name="Inoue J."/>
            <person name="Oshima K."/>
            <person name="Suda W."/>
            <person name="Sakamoto M."/>
            <person name="Iino T."/>
            <person name="Noda S."/>
            <person name="Hongoh Y."/>
            <person name="Hattori M."/>
            <person name="Ohkuma M."/>
        </authorList>
    </citation>
    <scope>NUCLEOTIDE SEQUENCE [LARGE SCALE GENOMIC DNA]</scope>
    <source>
        <strain evidence="6">JCM 15548</strain>
    </source>
</reference>
<dbReference type="STRING" id="1236989.JCM15548_13008"/>
<feature type="transmembrane region" description="Helical" evidence="5">
    <location>
        <begin position="132"/>
        <end position="161"/>
    </location>
</feature>
<comment type="similarity">
    <text evidence="5">Belongs to the 4-toluene sulfonate uptake permease (TSUP) (TC 2.A.102) family.</text>
</comment>
<accession>A0A0E9LZG8</accession>